<accession>A0A0P6GVQ6</accession>
<dbReference type="EMBL" id="GDIQ01028096">
    <property type="protein sequence ID" value="JAN66641.1"/>
    <property type="molecule type" value="Transcribed_RNA"/>
</dbReference>
<name>A0A0P6GVQ6_9CRUS</name>
<dbReference type="AlphaFoldDB" id="A0A0P6GVQ6"/>
<protein>
    <submittedName>
        <fullName evidence="1">Uncharacterized protein</fullName>
    </submittedName>
</protein>
<organism evidence="1">
    <name type="scientific">Daphnia magna</name>
    <dbReference type="NCBI Taxonomy" id="35525"/>
    <lineage>
        <taxon>Eukaryota</taxon>
        <taxon>Metazoa</taxon>
        <taxon>Ecdysozoa</taxon>
        <taxon>Arthropoda</taxon>
        <taxon>Crustacea</taxon>
        <taxon>Branchiopoda</taxon>
        <taxon>Diplostraca</taxon>
        <taxon>Cladocera</taxon>
        <taxon>Anomopoda</taxon>
        <taxon>Daphniidae</taxon>
        <taxon>Daphnia</taxon>
    </lineage>
</organism>
<reference evidence="1" key="1">
    <citation type="submission" date="2015-10" db="EMBL/GenBank/DDBJ databases">
        <title>EvidentialGene: Evidence-directed Construction of Complete mRNA Transcriptomes without Genomes.</title>
        <authorList>
            <person name="Gilbert D.G."/>
        </authorList>
    </citation>
    <scope>NUCLEOTIDE SEQUENCE</scope>
</reference>
<evidence type="ECO:0000313" key="1">
    <source>
        <dbReference type="EMBL" id="JAN66641.1"/>
    </source>
</evidence>
<proteinExistence type="predicted"/>
<sequence>MRTSWKMSQGRIVESERDRGLTGIISSVPNEPNYTRIPTVTTVKNSSMTRAFGFWRIVS</sequence>